<keyword evidence="4" id="KW-1185">Reference proteome</keyword>
<evidence type="ECO:0000256" key="2">
    <source>
        <dbReference type="SAM" id="MobiDB-lite"/>
    </source>
</evidence>
<dbReference type="EMBL" id="SWLE01000010">
    <property type="protein sequence ID" value="TNM95461.1"/>
    <property type="molecule type" value="Genomic_DNA"/>
</dbReference>
<feature type="compositionally biased region" description="Basic and acidic residues" evidence="2">
    <location>
        <begin position="938"/>
        <end position="949"/>
    </location>
</feature>
<feature type="coiled-coil region" evidence="1">
    <location>
        <begin position="398"/>
        <end position="638"/>
    </location>
</feature>
<accession>A0A4Z2BTA8</accession>
<organism evidence="3 4">
    <name type="scientific">Takifugu bimaculatus</name>
    <dbReference type="NCBI Taxonomy" id="433685"/>
    <lineage>
        <taxon>Eukaryota</taxon>
        <taxon>Metazoa</taxon>
        <taxon>Chordata</taxon>
        <taxon>Craniata</taxon>
        <taxon>Vertebrata</taxon>
        <taxon>Euteleostomi</taxon>
        <taxon>Actinopterygii</taxon>
        <taxon>Neopterygii</taxon>
        <taxon>Teleostei</taxon>
        <taxon>Neoteleostei</taxon>
        <taxon>Acanthomorphata</taxon>
        <taxon>Eupercaria</taxon>
        <taxon>Tetraodontiformes</taxon>
        <taxon>Tetradontoidea</taxon>
        <taxon>Tetraodontidae</taxon>
        <taxon>Takifugu</taxon>
    </lineage>
</organism>
<gene>
    <name evidence="3" type="ORF">fugu_016544</name>
</gene>
<feature type="region of interest" description="Disordered" evidence="2">
    <location>
        <begin position="1"/>
        <end position="165"/>
    </location>
</feature>
<evidence type="ECO:0000313" key="3">
    <source>
        <dbReference type="EMBL" id="TNM95461.1"/>
    </source>
</evidence>
<dbReference type="GO" id="GO:0019894">
    <property type="term" value="F:kinesin binding"/>
    <property type="evidence" value="ECO:0007669"/>
    <property type="project" value="InterPro"/>
</dbReference>
<dbReference type="AlphaFoldDB" id="A0A4Z2BTA8"/>
<keyword evidence="1" id="KW-0175">Coiled coil</keyword>
<feature type="compositionally biased region" description="Polar residues" evidence="2">
    <location>
        <begin position="126"/>
        <end position="149"/>
    </location>
</feature>
<evidence type="ECO:0000256" key="1">
    <source>
        <dbReference type="SAM" id="Coils"/>
    </source>
</evidence>
<sequence>MAQSPVTPKAEQPQAVSTLPNPSTVQLEVQIPVQTAQAPPQALTPPVSAKKKEKKKQKAESVGNQQPEPKTEQAPPPVKKEPLIVAETKVPDGSAPTSPPTSGKKKSSAKKQKTEHVVEPQILPDSATSTNHQTPPNDNVPSKASQSVTRPDPAAQERERLLSTLQEEASIAKDKVKQLSQELQVEKQKTTRVETVVREQRAAMEKELGSMQAKAQGSYQELQTMQIKFQQVREQLEGQISRLQQENGILRDAVSSATNQMESKNSAELNKLRSEYAGLMKELADSNSKLQQEEHQRKSLEVNYKQNVSQLEAQLQDAKRRWEELNNFLHTVNAEREKIQASNQELHSQLMTAESEMNNKIKEIQTLHSSLTEAMVSKERLEQRVVEFMEVSQHSIPDESLQARVQELMNENKDLQVQNEKMQAQISSQASHVSHIEEIQKLLADKELQRKSLEDSLNSERSCGANRETKMQALHNDNMSLKAEVQKLQAQISDQAASQLAMDQIQKSAREKEENMKTVESLLEKGLIEVANKEEELKTARDENEALRQEMKAVKRRSEEKEASSELTLKEMESKMQEKDVKLKSIEESLQTAKDNCSAREKMAGTLEQQLAALKTEMEELRQAKVSEEQSRSAAQLQELQDQPLDILSETADASTNQQVALNLSCLLLFYTLIAVQENQITLEQSQAECRETLHKLLPNVPLPDEQGHQEWLRSFERAVAETSAAQSTPASGEYEALSEKLKEAEETQRILQKDCETYKKVLAETEGILQRLQSSVEQEESRWRMKLEHTQGELGEMSQRVAALEQEVERLTDGAEMENLRREKLHLESELERAERESATYVTEVRELKDLLTELQTKLDGSYTEAIRQNEELNLLKTQLTATLSKLETEENERQKVAGDLYKAQQSLDLIHEELSKVTDSSDELIENSSLTSQTEEIDKREKGDCRAEPNGQRTAAVATNS</sequence>
<dbReference type="PANTHER" id="PTHR18864:SF1">
    <property type="entry name" value="KINECTIN"/>
    <property type="match status" value="1"/>
</dbReference>
<dbReference type="Proteomes" id="UP000516260">
    <property type="component" value="Chromosome 18"/>
</dbReference>
<comment type="caution">
    <text evidence="3">The sequence shown here is derived from an EMBL/GenBank/DDBJ whole genome shotgun (WGS) entry which is preliminary data.</text>
</comment>
<evidence type="ECO:0000313" key="4">
    <source>
        <dbReference type="Proteomes" id="UP000516260"/>
    </source>
</evidence>
<feature type="compositionally biased region" description="Polar residues" evidence="2">
    <location>
        <begin position="953"/>
        <end position="963"/>
    </location>
</feature>
<proteinExistence type="predicted"/>
<dbReference type="InterPro" id="IPR024854">
    <property type="entry name" value="Kinectin"/>
</dbReference>
<name>A0A4Z2BTA8_9TELE</name>
<feature type="coiled-coil region" evidence="1">
    <location>
        <begin position="226"/>
        <end position="363"/>
    </location>
</feature>
<feature type="region of interest" description="Disordered" evidence="2">
    <location>
        <begin position="919"/>
        <end position="963"/>
    </location>
</feature>
<protein>
    <recommendedName>
        <fullName evidence="5">Ribosome receptor lysine/proline rich domain-containing protein</fullName>
    </recommendedName>
</protein>
<feature type="compositionally biased region" description="Low complexity" evidence="2">
    <location>
        <begin position="29"/>
        <end position="47"/>
    </location>
</feature>
<dbReference type="GO" id="GO:0007018">
    <property type="term" value="P:microtubule-based movement"/>
    <property type="evidence" value="ECO:0007669"/>
    <property type="project" value="InterPro"/>
</dbReference>
<feature type="compositionally biased region" description="Polar residues" evidence="2">
    <location>
        <begin position="14"/>
        <end position="27"/>
    </location>
</feature>
<reference evidence="3 4" key="1">
    <citation type="submission" date="2019-04" db="EMBL/GenBank/DDBJ databases">
        <title>The sequence and de novo assembly of Takifugu bimaculatus genome using PacBio and Hi-C technologies.</title>
        <authorList>
            <person name="Xu P."/>
            <person name="Liu B."/>
            <person name="Zhou Z."/>
        </authorList>
    </citation>
    <scope>NUCLEOTIDE SEQUENCE [LARGE SCALE GENOMIC DNA]</scope>
    <source>
        <strain evidence="3">TB-2018</strain>
        <tissue evidence="3">Muscle</tissue>
    </source>
</reference>
<feature type="coiled-coil region" evidence="1">
    <location>
        <begin position="735"/>
        <end position="894"/>
    </location>
</feature>
<dbReference type="PANTHER" id="PTHR18864">
    <property type="entry name" value="KINECTIN"/>
    <property type="match status" value="1"/>
</dbReference>
<evidence type="ECO:0008006" key="5">
    <source>
        <dbReference type="Google" id="ProtNLM"/>
    </source>
</evidence>
<feature type="compositionally biased region" description="Low complexity" evidence="2">
    <location>
        <begin position="93"/>
        <end position="102"/>
    </location>
</feature>